<dbReference type="InterPro" id="IPR008936">
    <property type="entry name" value="Rho_GTPase_activation_prot"/>
</dbReference>
<dbReference type="PANTHER" id="PTHR11200:SF300">
    <property type="entry name" value="TYPE II INOSITOL 1,4,5-TRISPHOSPHATE 5-PHOSPHATASE"/>
    <property type="match status" value="1"/>
</dbReference>
<keyword evidence="3" id="KW-0967">Endosome</keyword>
<evidence type="ECO:0000313" key="8">
    <source>
        <dbReference type="EMBL" id="KAH8997936.1"/>
    </source>
</evidence>
<dbReference type="PANTHER" id="PTHR11200">
    <property type="entry name" value="INOSITOL 5-PHOSPHATASE"/>
    <property type="match status" value="1"/>
</dbReference>
<dbReference type="GO" id="GO:0031901">
    <property type="term" value="C:early endosome membrane"/>
    <property type="evidence" value="ECO:0007669"/>
    <property type="project" value="UniProtKB-SubCell"/>
</dbReference>
<dbReference type="Gene3D" id="2.60.40.10">
    <property type="entry name" value="Immunoglobulins"/>
    <property type="match status" value="1"/>
</dbReference>
<dbReference type="GO" id="GO:0007165">
    <property type="term" value="P:signal transduction"/>
    <property type="evidence" value="ECO:0007669"/>
    <property type="project" value="InterPro"/>
</dbReference>
<protein>
    <submittedName>
        <fullName evidence="8">DNase I-like protein</fullName>
    </submittedName>
</protein>
<comment type="subcellular location">
    <subcellularLocation>
        <location evidence="2">Cytoplasmic vesicle</location>
        <location evidence="2">Phagosome membrane</location>
    </subcellularLocation>
    <subcellularLocation>
        <location evidence="1">Early endosome membrane</location>
    </subcellularLocation>
</comment>
<proteinExistence type="predicted"/>
<feature type="compositionally biased region" description="Low complexity" evidence="5">
    <location>
        <begin position="105"/>
        <end position="114"/>
    </location>
</feature>
<dbReference type="SUPFAM" id="SSF48350">
    <property type="entry name" value="GTPase activation domain, GAP"/>
    <property type="match status" value="1"/>
</dbReference>
<dbReference type="SMART" id="SM00324">
    <property type="entry name" value="RhoGAP"/>
    <property type="match status" value="1"/>
</dbReference>
<evidence type="ECO:0000313" key="9">
    <source>
        <dbReference type="Proteomes" id="UP001201163"/>
    </source>
</evidence>
<dbReference type="SMART" id="SM00128">
    <property type="entry name" value="IPPc"/>
    <property type="match status" value="1"/>
</dbReference>
<organism evidence="8 9">
    <name type="scientific">Lactarius akahatsu</name>
    <dbReference type="NCBI Taxonomy" id="416441"/>
    <lineage>
        <taxon>Eukaryota</taxon>
        <taxon>Fungi</taxon>
        <taxon>Dikarya</taxon>
        <taxon>Basidiomycota</taxon>
        <taxon>Agaricomycotina</taxon>
        <taxon>Agaricomycetes</taxon>
        <taxon>Russulales</taxon>
        <taxon>Russulaceae</taxon>
        <taxon>Lactarius</taxon>
    </lineage>
</organism>
<dbReference type="Gene3D" id="3.60.10.10">
    <property type="entry name" value="Endonuclease/exonuclease/phosphatase"/>
    <property type="match status" value="1"/>
</dbReference>
<gene>
    <name evidence="8" type="ORF">EDB92DRAFT_1941594</name>
</gene>
<evidence type="ECO:0000259" key="6">
    <source>
        <dbReference type="SMART" id="SM00128"/>
    </source>
</evidence>
<sequence length="1005" mass="110758">MAHWVREVRSQLRPSEHLRLILVGTVLLNNLPRIRVPKTQREPSVILAVVGHHMSVGRAVEESGSVFIYREPEHEIASVVVHGSLLLQHIFPIHEDFSLEISQHSAPAGPGSSPISELSSTPTDSGFSVRLTEGGNIFTIVTYDMERLSSVALACRGLRDLALKPPRDLRHEYRSLLSRLSQGCAGMPGNDAMDYTTIRDDWLYSKSRSTTCKNAEQKQLSIRAGTFNVNGKLPFQDLSTWFGAMQQFSDTQSDKRRHLTPPSGEPSVGRSSVLPLEEQNDKASTTSEPDLLVVAFQEVDHSTEALFYTTGPAREDAWTAAILAALGEKAEKYEKLASKQLVGILLIVLVKNDLRICFTGARESSVASGIMGVMGNKGAVAIRLTYRPHPTPSAPTPIPIVLTFVNSHLAAFDDQLDRRNADFHDISRRLTFGPCAEYAWGPQTSGTGEGPPMLDIYASDFLLWLIVLNVLRQRAALEDLNYRLDLLDADIRHLLRVEPVTHGISTLLEFDQLRSTTRLAKAFAEFEEHPINFLPTYRFDSALQTDSLGYDTKRKPAWTDRILHMSSSFVPTDQRSYNAHPYITISDHRAVSAEFLIPCVDSMALDSVANNLYKSIESFDSEDPSNIPLLKLDEFSLDFGKVSYVQRLTQSTKSPFFVSYSTPVSRSSCIRNIGNVPAAFRFLPRDLSSPIHPRWLKIETMTGFLLPGEEMNLQFTILVSPAIAAPLNLKIQKLSTLLIVHTIFGQDLFLSLNGEYGAPAAILSSGTSHHTAALLEQTCFGTHLSALARLRGPIRELKGTGDLLPESQARNSSREFMKLMGWLMGHDVETVRDLFITPGDEDLASQMRESLDTGADLPPCPPAKAPHTVDAGYACTVAAVLLAFLDSLPESVVPPSLHQRCCDVTSRDAAFETLSVFPPSSVNVWISVTAFLHLLTLKSGHPAGVTDERPSSPTLEVTRLTDSQSHAETLASVFAPILLRDDIDAPSPVSLLGKKKFLLLFMEGP</sequence>
<feature type="compositionally biased region" description="Polar residues" evidence="5">
    <location>
        <begin position="115"/>
        <end position="124"/>
    </location>
</feature>
<evidence type="ECO:0000256" key="4">
    <source>
        <dbReference type="ARBA" id="ARBA00023329"/>
    </source>
</evidence>
<feature type="region of interest" description="Disordered" evidence="5">
    <location>
        <begin position="252"/>
        <end position="287"/>
    </location>
</feature>
<evidence type="ECO:0000259" key="7">
    <source>
        <dbReference type="SMART" id="SM00324"/>
    </source>
</evidence>
<comment type="caution">
    <text evidence="8">The sequence shown here is derived from an EMBL/GenBank/DDBJ whole genome shotgun (WGS) entry which is preliminary data.</text>
</comment>
<dbReference type="InterPro" id="IPR000300">
    <property type="entry name" value="IPPc"/>
</dbReference>
<reference evidence="8" key="1">
    <citation type="submission" date="2022-01" db="EMBL/GenBank/DDBJ databases">
        <title>Comparative genomics reveals a dynamic genome evolution in the ectomycorrhizal milk-cap (Lactarius) mushrooms.</title>
        <authorList>
            <consortium name="DOE Joint Genome Institute"/>
            <person name="Lebreton A."/>
            <person name="Tang N."/>
            <person name="Kuo A."/>
            <person name="LaButti K."/>
            <person name="Drula E."/>
            <person name="Barry K."/>
            <person name="Clum A."/>
            <person name="Lipzen A."/>
            <person name="Mousain D."/>
            <person name="Ng V."/>
            <person name="Wang R."/>
            <person name="Wang X."/>
            <person name="Dai Y."/>
            <person name="Henrissat B."/>
            <person name="Grigoriev I.V."/>
            <person name="Guerin-Laguette A."/>
            <person name="Yu F."/>
            <person name="Martin F.M."/>
        </authorList>
    </citation>
    <scope>NUCLEOTIDE SEQUENCE</scope>
    <source>
        <strain evidence="8">QP</strain>
    </source>
</reference>
<dbReference type="EMBL" id="JAKELL010000006">
    <property type="protein sequence ID" value="KAH8997936.1"/>
    <property type="molecule type" value="Genomic_DNA"/>
</dbReference>
<dbReference type="GO" id="GO:0046856">
    <property type="term" value="P:phosphatidylinositol dephosphorylation"/>
    <property type="evidence" value="ECO:0007669"/>
    <property type="project" value="InterPro"/>
</dbReference>
<evidence type="ECO:0000256" key="2">
    <source>
        <dbReference type="ARBA" id="ARBA00004580"/>
    </source>
</evidence>
<dbReference type="InterPro" id="IPR000198">
    <property type="entry name" value="RhoGAP_dom"/>
</dbReference>
<evidence type="ECO:0000256" key="1">
    <source>
        <dbReference type="ARBA" id="ARBA00004146"/>
    </source>
</evidence>
<dbReference type="InterPro" id="IPR046985">
    <property type="entry name" value="IP5"/>
</dbReference>
<dbReference type="Gene3D" id="1.10.555.10">
    <property type="entry name" value="Rho GTPase activation protein"/>
    <property type="match status" value="1"/>
</dbReference>
<dbReference type="Pfam" id="PF22669">
    <property type="entry name" value="Exo_endo_phos2"/>
    <property type="match status" value="1"/>
</dbReference>
<dbReference type="InterPro" id="IPR048869">
    <property type="entry name" value="OCRL-1_2_ASH"/>
</dbReference>
<dbReference type="Pfam" id="PF21310">
    <property type="entry name" value="OCRL-like_ASH"/>
    <property type="match status" value="1"/>
</dbReference>
<feature type="region of interest" description="Disordered" evidence="5">
    <location>
        <begin position="103"/>
        <end position="124"/>
    </location>
</feature>
<evidence type="ECO:0000256" key="5">
    <source>
        <dbReference type="SAM" id="MobiDB-lite"/>
    </source>
</evidence>
<keyword evidence="4" id="KW-0968">Cytoplasmic vesicle</keyword>
<dbReference type="AlphaFoldDB" id="A0AAD4QE01"/>
<dbReference type="GO" id="GO:0004439">
    <property type="term" value="F:phosphatidylinositol-4,5-bisphosphate 5-phosphatase activity"/>
    <property type="evidence" value="ECO:0007669"/>
    <property type="project" value="TreeGrafter"/>
</dbReference>
<dbReference type="Proteomes" id="UP001201163">
    <property type="component" value="Unassembled WGS sequence"/>
</dbReference>
<feature type="domain" description="Inositol polyphosphate-related phosphatase" evidence="6">
    <location>
        <begin position="218"/>
        <end position="603"/>
    </location>
</feature>
<dbReference type="SUPFAM" id="SSF56219">
    <property type="entry name" value="DNase I-like"/>
    <property type="match status" value="1"/>
</dbReference>
<name>A0AAD4QE01_9AGAM</name>
<keyword evidence="9" id="KW-1185">Reference proteome</keyword>
<evidence type="ECO:0000256" key="3">
    <source>
        <dbReference type="ARBA" id="ARBA00022753"/>
    </source>
</evidence>
<dbReference type="InterPro" id="IPR036691">
    <property type="entry name" value="Endo/exonu/phosph_ase_sf"/>
</dbReference>
<feature type="domain" description="Rho-GAP" evidence="7">
    <location>
        <begin position="810"/>
        <end position="1003"/>
    </location>
</feature>
<dbReference type="InterPro" id="IPR013783">
    <property type="entry name" value="Ig-like_fold"/>
</dbReference>
<accession>A0AAD4QE01</accession>